<reference evidence="1 2" key="1">
    <citation type="submission" date="2020-02" db="EMBL/GenBank/DDBJ databases">
        <title>Draft genome sequence of two Spirosoma agri KCTC 52727 and Spirosoma terrae KCTC 52035.</title>
        <authorList>
            <person name="Rojas J."/>
            <person name="Ambika Manirajan B."/>
            <person name="Ratering S."/>
            <person name="Suarez C."/>
            <person name="Schnell S."/>
        </authorList>
    </citation>
    <scope>NUCLEOTIDE SEQUENCE [LARGE SCALE GENOMIC DNA]</scope>
    <source>
        <strain evidence="1 2">KCTC 52727</strain>
    </source>
</reference>
<name>A0A6M0ISS5_9BACT</name>
<dbReference type="EMBL" id="JAAGNZ010000006">
    <property type="protein sequence ID" value="NEU70601.1"/>
    <property type="molecule type" value="Genomic_DNA"/>
</dbReference>
<accession>A0A6M0ISS5</accession>
<dbReference type="AlphaFoldDB" id="A0A6M0ISS5"/>
<comment type="caution">
    <text evidence="1">The sequence shown here is derived from an EMBL/GenBank/DDBJ whole genome shotgun (WGS) entry which is preliminary data.</text>
</comment>
<gene>
    <name evidence="1" type="ORF">GK091_27295</name>
</gene>
<evidence type="ECO:0000313" key="1">
    <source>
        <dbReference type="EMBL" id="NEU70601.1"/>
    </source>
</evidence>
<organism evidence="1 2">
    <name type="scientific">Spirosoma agri</name>
    <dbReference type="NCBI Taxonomy" id="1987381"/>
    <lineage>
        <taxon>Bacteria</taxon>
        <taxon>Pseudomonadati</taxon>
        <taxon>Bacteroidota</taxon>
        <taxon>Cytophagia</taxon>
        <taxon>Cytophagales</taxon>
        <taxon>Cytophagaceae</taxon>
        <taxon>Spirosoma</taxon>
    </lineage>
</organism>
<sequence>MTYAIEKRYEKRRGCGYRQKGVLYFVSGRGSNSCGKLPIELTICPCCGAGIEFNRCYSWVSSALIQDAPCHSSRCQVTGEGGTVQLGCFPFSSPLIKRYGLMWVGEKFYKTPEFFAKESVLQGISKRLPFVPKDFAVGVDWVLLAHAKTPFNGPNGTELKPGIFMAFCPERIEYVVKGTESDEELQAMAERGITLVEVYKWEDRPHKEPVERPILSLD</sequence>
<evidence type="ECO:0000313" key="2">
    <source>
        <dbReference type="Proteomes" id="UP000477386"/>
    </source>
</evidence>
<dbReference type="RefSeq" id="WP_164043914.1">
    <property type="nucleotide sequence ID" value="NZ_JAAGNZ010000006.1"/>
</dbReference>
<proteinExistence type="predicted"/>
<protein>
    <submittedName>
        <fullName evidence="1">Uncharacterized protein</fullName>
    </submittedName>
</protein>
<dbReference type="Proteomes" id="UP000477386">
    <property type="component" value="Unassembled WGS sequence"/>
</dbReference>
<keyword evidence="2" id="KW-1185">Reference proteome</keyword>